<gene>
    <name evidence="1" type="ORF">J2S43_002089</name>
</gene>
<evidence type="ECO:0000313" key="1">
    <source>
        <dbReference type="EMBL" id="MDP9793577.1"/>
    </source>
</evidence>
<name>A0ABT9MQ90_9ACTN</name>
<sequence>MTDAVRLTSGDTDVAEYVWDPAELPRTLSPRPFLHPVRTLSGVPVTDLMPGDHQHHLGVSIAVPDLAGHNFWGGRTFVPASGPRLLDNHGVQRHDGWEARTADAVEARLVWHGADGGPLMRERRRIAVLPLAAWGCWALDVTFTLENATAEPLSFASPAVNGRPGAGYGGFFWRAPSHGSGTSVAGAFGPDRRGVRWLHGRTADWLALCGHGTGRTRWSLLFVPGDERTRADPWFVRTGDYAGVGSCLAWERPLVVPAGEALSRRIITVVADGTLGVAEAAELSTAALRVSAR</sequence>
<proteinExistence type="predicted"/>
<reference evidence="1 2" key="1">
    <citation type="submission" date="2023-07" db="EMBL/GenBank/DDBJ databases">
        <title>Sequencing the genomes of 1000 actinobacteria strains.</title>
        <authorList>
            <person name="Klenk H.-P."/>
        </authorList>
    </citation>
    <scope>NUCLEOTIDE SEQUENCE [LARGE SCALE GENOMIC DNA]</scope>
    <source>
        <strain evidence="1 2">DSM 44710</strain>
    </source>
</reference>
<evidence type="ECO:0000313" key="2">
    <source>
        <dbReference type="Proteomes" id="UP001240984"/>
    </source>
</evidence>
<dbReference type="Proteomes" id="UP001240984">
    <property type="component" value="Unassembled WGS sequence"/>
</dbReference>
<accession>A0ABT9MQ90</accession>
<dbReference type="RefSeq" id="WP_306828639.1">
    <property type="nucleotide sequence ID" value="NZ_JAUSRA010000001.1"/>
</dbReference>
<evidence type="ECO:0008006" key="3">
    <source>
        <dbReference type="Google" id="ProtNLM"/>
    </source>
</evidence>
<protein>
    <recommendedName>
        <fullName evidence="3">Oxidoreductase</fullName>
    </recommendedName>
</protein>
<dbReference type="InterPro" id="IPR029475">
    <property type="entry name" value="DUF6807"/>
</dbReference>
<comment type="caution">
    <text evidence="1">The sequence shown here is derived from an EMBL/GenBank/DDBJ whole genome shotgun (WGS) entry which is preliminary data.</text>
</comment>
<dbReference type="EMBL" id="JAUSRA010000001">
    <property type="protein sequence ID" value="MDP9793577.1"/>
    <property type="molecule type" value="Genomic_DNA"/>
</dbReference>
<keyword evidence="2" id="KW-1185">Reference proteome</keyword>
<dbReference type="Pfam" id="PF14100">
    <property type="entry name" value="DUF6807"/>
    <property type="match status" value="1"/>
</dbReference>
<organism evidence="1 2">
    <name type="scientific">Catenuloplanes nepalensis</name>
    <dbReference type="NCBI Taxonomy" id="587533"/>
    <lineage>
        <taxon>Bacteria</taxon>
        <taxon>Bacillati</taxon>
        <taxon>Actinomycetota</taxon>
        <taxon>Actinomycetes</taxon>
        <taxon>Micromonosporales</taxon>
        <taxon>Micromonosporaceae</taxon>
        <taxon>Catenuloplanes</taxon>
    </lineage>
</organism>